<proteinExistence type="inferred from homology"/>
<feature type="binding site" evidence="1">
    <location>
        <position position="230"/>
    </location>
    <ligand>
        <name>Mn(2+)</name>
        <dbReference type="ChEBI" id="CHEBI:29035"/>
    </ligand>
</feature>
<feature type="binding site" evidence="1">
    <location>
        <position position="171"/>
    </location>
    <ligand>
        <name>prenylated FMN</name>
        <dbReference type="ChEBI" id="CHEBI:87746"/>
    </ligand>
</feature>
<comment type="catalytic activity">
    <reaction evidence="1">
        <text>pyrrole-2-carboxylate + H2O = 1H-pyrrole + hydrogencarbonate</text>
        <dbReference type="Rhea" id="RHEA:31379"/>
        <dbReference type="ChEBI" id="CHEBI:15377"/>
        <dbReference type="ChEBI" id="CHEBI:17544"/>
        <dbReference type="ChEBI" id="CHEBI:19203"/>
        <dbReference type="ChEBI" id="CHEBI:27660"/>
        <dbReference type="EC" id="4.1.1.93"/>
    </reaction>
</comment>
<feature type="domain" description="3-octaprenyl-4-hydroxybenzoate carboxy-lyase-like Rift-related" evidence="3">
    <location>
        <begin position="116"/>
        <end position="315"/>
    </location>
</feature>
<dbReference type="RefSeq" id="WP_270947219.1">
    <property type="nucleotide sequence ID" value="NZ_JAQGLA010000004.1"/>
</dbReference>
<dbReference type="Gene3D" id="3.40.1670.10">
    <property type="entry name" value="UbiD C-terminal domain-like"/>
    <property type="match status" value="1"/>
</dbReference>
<feature type="binding site" evidence="1">
    <location>
        <position position="189"/>
    </location>
    <ligand>
        <name>Mn(2+)</name>
        <dbReference type="ChEBI" id="CHEBI:29035"/>
    </ligand>
</feature>
<dbReference type="InterPro" id="IPR032903">
    <property type="entry name" value="FDC-like"/>
</dbReference>
<comment type="subunit">
    <text evidence="1">Homodimer.</text>
</comment>
<dbReference type="Proteomes" id="UP001210380">
    <property type="component" value="Unassembled WGS sequence"/>
</dbReference>
<keyword evidence="1" id="KW-0210">Decarboxylase</keyword>
<dbReference type="Pfam" id="PF20696">
    <property type="entry name" value="UbiD_C"/>
    <property type="match status" value="1"/>
</dbReference>
<keyword evidence="1" id="KW-0630">Potassium</keyword>
<feature type="binding site" evidence="1">
    <location>
        <position position="230"/>
    </location>
    <ligand>
        <name>prenylated FMN</name>
        <dbReference type="ChEBI" id="CHEBI:87746"/>
    </ligand>
</feature>
<keyword evidence="1" id="KW-0464">Manganese</keyword>
<dbReference type="SUPFAM" id="SSF143968">
    <property type="entry name" value="UbiD C-terminal domain-like"/>
    <property type="match status" value="1"/>
</dbReference>
<comment type="catalytic activity">
    <reaction evidence="1">
        <text>pyrrole-2-carboxylate + H(+) = 1H-pyrrole + CO2</text>
        <dbReference type="Rhea" id="RHEA:31375"/>
        <dbReference type="ChEBI" id="CHEBI:15378"/>
        <dbReference type="ChEBI" id="CHEBI:16526"/>
        <dbReference type="ChEBI" id="CHEBI:19203"/>
        <dbReference type="ChEBI" id="CHEBI:27660"/>
        <dbReference type="EC" id="4.1.1.93"/>
    </reaction>
</comment>
<dbReference type="InterPro" id="IPR002830">
    <property type="entry name" value="UbiD"/>
</dbReference>
<feature type="domain" description="3-octaprenyl-4-hydroxybenzoate carboxy-lyase-like C-terminal" evidence="5">
    <location>
        <begin position="320"/>
        <end position="452"/>
    </location>
</feature>
<feature type="binding site" evidence="1">
    <location>
        <position position="188"/>
    </location>
    <ligand>
        <name>prenylated FMN</name>
        <dbReference type="ChEBI" id="CHEBI:87746"/>
    </ligand>
</feature>
<feature type="region of interest" description="Disordered" evidence="2">
    <location>
        <begin position="449"/>
        <end position="478"/>
    </location>
</feature>
<organism evidence="6 7">
    <name type="scientific">Saccharopolyspora oryzae</name>
    <dbReference type="NCBI Taxonomy" id="2997343"/>
    <lineage>
        <taxon>Bacteria</taxon>
        <taxon>Bacillati</taxon>
        <taxon>Actinomycetota</taxon>
        <taxon>Actinomycetes</taxon>
        <taxon>Pseudonocardiales</taxon>
        <taxon>Pseudonocardiaceae</taxon>
        <taxon>Saccharopolyspora</taxon>
    </lineage>
</organism>
<dbReference type="EMBL" id="JAQGLA010000004">
    <property type="protein sequence ID" value="MDA3624651.1"/>
    <property type="molecule type" value="Genomic_DNA"/>
</dbReference>
<feature type="binding site" evidence="1">
    <location>
        <position position="230"/>
    </location>
    <ligand>
        <name>K(+)</name>
        <dbReference type="ChEBI" id="CHEBI:29103"/>
    </ligand>
</feature>
<feature type="domain" description="3-octaprenyl-4-hydroxybenzoate carboxy-lyase-like N-terminal" evidence="4">
    <location>
        <begin position="14"/>
        <end position="101"/>
    </location>
</feature>
<feature type="binding site" evidence="1">
    <location>
        <position position="220"/>
    </location>
    <ligand>
        <name>K(+)</name>
        <dbReference type="ChEBI" id="CHEBI:29103"/>
    </ligand>
</feature>
<keyword evidence="1" id="KW-0456">Lyase</keyword>
<name>A0ABT4USG1_9PSEU</name>
<keyword evidence="1" id="KW-0479">Metal-binding</keyword>
<dbReference type="NCBIfam" id="TIGR00148">
    <property type="entry name" value="UbiD family decarboxylase"/>
    <property type="match status" value="1"/>
</dbReference>
<feature type="compositionally biased region" description="Polar residues" evidence="2">
    <location>
        <begin position="452"/>
        <end position="461"/>
    </location>
</feature>
<evidence type="ECO:0000313" key="7">
    <source>
        <dbReference type="Proteomes" id="UP001210380"/>
    </source>
</evidence>
<dbReference type="InterPro" id="IPR048304">
    <property type="entry name" value="UbiD_Rift_dom"/>
</dbReference>
<keyword evidence="1" id="KW-0288">FMN</keyword>
<comment type="caution">
    <text evidence="6">The sequence shown here is derived from an EMBL/GenBank/DDBJ whole genome shotgun (WGS) entry which is preliminary data.</text>
</comment>
<dbReference type="PANTHER" id="PTHR30108:SF17">
    <property type="entry name" value="FERULIC ACID DECARBOXYLASE 1"/>
    <property type="match status" value="1"/>
</dbReference>
<dbReference type="Gene3D" id="1.20.5.4570">
    <property type="match status" value="1"/>
</dbReference>
<gene>
    <name evidence="6" type="ORF">OU415_04315</name>
</gene>
<keyword evidence="1" id="KW-0285">Flavoprotein</keyword>
<keyword evidence="7" id="KW-1185">Reference proteome</keyword>
<dbReference type="EC" id="4.1.1.93" evidence="1"/>
<dbReference type="Pfam" id="PF01977">
    <property type="entry name" value="UbiD"/>
    <property type="match status" value="1"/>
</dbReference>
<dbReference type="Pfam" id="PF20695">
    <property type="entry name" value="UbiD_N"/>
    <property type="match status" value="1"/>
</dbReference>
<feature type="active site" description="Proton donor" evidence="1">
    <location>
        <position position="279"/>
    </location>
</feature>
<evidence type="ECO:0000259" key="4">
    <source>
        <dbReference type="Pfam" id="PF20695"/>
    </source>
</evidence>
<comment type="cofactor">
    <cofactor evidence="1">
        <name>prenylated FMN</name>
        <dbReference type="ChEBI" id="CHEBI:87746"/>
    </cofactor>
    <text evidence="1">Binds 1 prenylated FMN per subunit.</text>
</comment>
<dbReference type="InterPro" id="IPR049383">
    <property type="entry name" value="UbiD-like_N"/>
</dbReference>
<dbReference type="InterPro" id="IPR049381">
    <property type="entry name" value="UbiD-like_C"/>
</dbReference>
<dbReference type="HAMAP" id="MF_01983">
    <property type="entry name" value="UbiD_FDC"/>
    <property type="match status" value="1"/>
</dbReference>
<comment type="caution">
    <text evidence="1">Lacks conserved residue(s) required for the propagation of feature annotation.</text>
</comment>
<reference evidence="6 7" key="1">
    <citation type="submission" date="2022-11" db="EMBL/GenBank/DDBJ databases">
        <title>Draft genome sequence of Saccharopolyspora sp. WRP15-2 isolated from rhizosphere soils of wild rice in Thailand.</title>
        <authorList>
            <person name="Duangmal K."/>
            <person name="Kammanee S."/>
            <person name="Muangham S."/>
        </authorList>
    </citation>
    <scope>NUCLEOTIDE SEQUENCE [LARGE SCALE GENOMIC DNA]</scope>
    <source>
        <strain evidence="6 7">WRP15-2</strain>
    </source>
</reference>
<accession>A0ABT4USG1</accession>
<sequence length="516" mass="55758">MQRGSALNFRDFVDDLLARGDAIAIDAEVDARLEAAAITRRVYETGAPAPVFNRVAGAAPGYRLMGAPAGLSGRPGTAFGRVAAHLGLPADCGPRQIVDRLISGMRAEPLPPAVVASGPVKDNVLLGDQVDLERFGAPLLHAQDGGRYLGTYGMHVVQSPDGTWTSWSISRLMLRDGRSLVGPAMSAQHLGMIHRQWADLGKPTPWAFVLGAPPAAIAAAGMPLPERVDEDGYVGALTGTPVEVTKAELHGLMVPANAEIVLEGYIDPVETDLEGPMGEYHGYQFTEGTQQPIFHVEAVTHRDDPILPFCVAGMPAEENHTIWGTMISASALDLLRSAGLPVDFAWCSYEAATCWIVLSIDLDQLARQPVDEQELVTRVAEVLFNSHVGWLVPRVLLVANDVDITDIDQVVWAMATRYRPGASEHLFLDSPGIPLVPYLTKEDIRAGRGGKSVTSLLQPEQLSEGRTRGMPAEFRTSFPPEVQDRVVQRWQEYGFPAPTGNPGRKPTKSRSDHSGR</sequence>
<evidence type="ECO:0000313" key="6">
    <source>
        <dbReference type="EMBL" id="MDA3624651.1"/>
    </source>
</evidence>
<evidence type="ECO:0000256" key="1">
    <source>
        <dbReference type="HAMAP-Rule" id="MF_01983"/>
    </source>
</evidence>
<feature type="region of interest" description="Disordered" evidence="2">
    <location>
        <begin position="490"/>
        <end position="516"/>
    </location>
</feature>
<evidence type="ECO:0000259" key="5">
    <source>
        <dbReference type="Pfam" id="PF20696"/>
    </source>
</evidence>
<evidence type="ECO:0000256" key="2">
    <source>
        <dbReference type="SAM" id="MobiDB-lite"/>
    </source>
</evidence>
<feature type="binding site" evidence="1">
    <location>
        <position position="167"/>
    </location>
    <ligand>
        <name>K(+)</name>
        <dbReference type="ChEBI" id="CHEBI:29103"/>
    </ligand>
</feature>
<dbReference type="PANTHER" id="PTHR30108">
    <property type="entry name" value="3-OCTAPRENYL-4-HYDROXYBENZOATE CARBOXY-LYASE-RELATED"/>
    <property type="match status" value="1"/>
</dbReference>
<feature type="binding site" evidence="1">
    <location>
        <position position="222"/>
    </location>
    <ligand>
        <name>K(+)</name>
        <dbReference type="ChEBI" id="CHEBI:29103"/>
    </ligand>
</feature>
<comment type="cofactor">
    <cofactor evidence="1">
        <name>K(+)</name>
        <dbReference type="ChEBI" id="CHEBI:29103"/>
    </cofactor>
    <text evidence="1">Binds 1 K(+) per subunit.</text>
</comment>
<comment type="similarity">
    <text evidence="1">Belongs to the UbiD family. UbiD-like/FDC subfamily.</text>
</comment>
<comment type="cofactor">
    <cofactor evidence="1">
        <name>Mn(2+)</name>
        <dbReference type="ChEBI" id="CHEBI:29035"/>
    </cofactor>
    <text evidence="1">Binds 1 Mn(2+) per subunit.</text>
</comment>
<evidence type="ECO:0000259" key="3">
    <source>
        <dbReference type="Pfam" id="PF01977"/>
    </source>
</evidence>
<feature type="binding site" evidence="1">
    <location>
        <position position="219"/>
    </location>
    <ligand>
        <name>K(+)</name>
        <dbReference type="ChEBI" id="CHEBI:29103"/>
    </ligand>
</feature>
<feature type="binding site" evidence="1">
    <location>
        <position position="387"/>
    </location>
    <ligand>
        <name>prenylated FMN</name>
        <dbReference type="ChEBI" id="CHEBI:87746"/>
    </ligand>
</feature>
<feature type="binding site" evidence="1">
    <location>
        <position position="189"/>
    </location>
    <ligand>
        <name>prenylated FMN</name>
        <dbReference type="ChEBI" id="CHEBI:87746"/>
    </ligand>
</feature>
<dbReference type="SUPFAM" id="SSF50475">
    <property type="entry name" value="FMN-binding split barrel"/>
    <property type="match status" value="1"/>
</dbReference>
<comment type="function">
    <text evidence="1">Catalyzes the prenyl-FMN-dependent decarboxylation of pyrrole-2-carboxylate (P2C). Can also catalyze the carboxylation of pyrrole in the presence of elevated concentrations of CO(2) or bicarbonate.</text>
</comment>
<protein>
    <recommendedName>
        <fullName evidence="1">Pyrrole-2-carboxylic acid decarboxylase</fullName>
        <shortName evidence="1">P2C decarboxylase</shortName>
        <ecNumber evidence="1">4.1.1.93</ecNumber>
    </recommendedName>
</protein>
<keyword evidence="1" id="KW-0058">Aromatic hydrocarbons catabolism</keyword>